<reference evidence="9 10" key="1">
    <citation type="submission" date="2016-10" db="EMBL/GenBank/DDBJ databases">
        <authorList>
            <person name="de Groot N.N."/>
        </authorList>
    </citation>
    <scope>NUCLEOTIDE SEQUENCE [LARGE SCALE GENOMIC DNA]</scope>
    <source>
        <strain evidence="10">KMM 9023,NRIC 0796,JCM 17311,KCTC 23692</strain>
    </source>
</reference>
<keyword evidence="7" id="KW-1015">Disulfide bond</keyword>
<dbReference type="PANTHER" id="PTHR33938">
    <property type="entry name" value="FERULOYL ESTERASE B-RELATED"/>
    <property type="match status" value="1"/>
</dbReference>
<dbReference type="RefSeq" id="WP_092081064.1">
    <property type="nucleotide sequence ID" value="NZ_FOYI01000007.1"/>
</dbReference>
<dbReference type="EMBL" id="FOYI01000007">
    <property type="protein sequence ID" value="SFR13175.1"/>
    <property type="molecule type" value="Genomic_DNA"/>
</dbReference>
<evidence type="ECO:0000256" key="1">
    <source>
        <dbReference type="ARBA" id="ARBA00006249"/>
    </source>
</evidence>
<dbReference type="STRING" id="871652.SAMN04515673_107178"/>
<dbReference type="AlphaFoldDB" id="A0A1I6E613"/>
<evidence type="ECO:0000256" key="7">
    <source>
        <dbReference type="ARBA" id="ARBA00023157"/>
    </source>
</evidence>
<dbReference type="PANTHER" id="PTHR33938:SF15">
    <property type="entry name" value="FERULOYL ESTERASE B-RELATED"/>
    <property type="match status" value="1"/>
</dbReference>
<feature type="signal peptide" evidence="8">
    <location>
        <begin position="1"/>
        <end position="22"/>
    </location>
</feature>
<organism evidence="9 10">
    <name type="scientific">Poseidonocella sedimentorum</name>
    <dbReference type="NCBI Taxonomy" id="871652"/>
    <lineage>
        <taxon>Bacteria</taxon>
        <taxon>Pseudomonadati</taxon>
        <taxon>Pseudomonadota</taxon>
        <taxon>Alphaproteobacteria</taxon>
        <taxon>Rhodobacterales</taxon>
        <taxon>Roseobacteraceae</taxon>
        <taxon>Poseidonocella</taxon>
    </lineage>
</organism>
<keyword evidence="6" id="KW-0106">Calcium</keyword>
<proteinExistence type="inferred from homology"/>
<protein>
    <submittedName>
        <fullName evidence="9">Feruloyl esterase</fullName>
    </submittedName>
</protein>
<keyword evidence="2" id="KW-0719">Serine esterase</keyword>
<keyword evidence="4 8" id="KW-0732">Signal</keyword>
<dbReference type="Gene3D" id="3.40.50.1820">
    <property type="entry name" value="alpha/beta hydrolase"/>
    <property type="match status" value="2"/>
</dbReference>
<dbReference type="Pfam" id="PF07519">
    <property type="entry name" value="Tannase"/>
    <property type="match status" value="1"/>
</dbReference>
<dbReference type="OrthoDB" id="7197884at2"/>
<evidence type="ECO:0000256" key="4">
    <source>
        <dbReference type="ARBA" id="ARBA00022729"/>
    </source>
</evidence>
<sequence>MTHATTAILTTLLGLTAAGAQAQVEDCSTLSAESFGIEGLELVSAEPVATGADLGRAGPAPVDHCSIMARIGQHTGIDGNDYAITFNLRLPDDWNGDFYHQFNGGNDGSVVPATGDLKSGDRSQTALGRGYAVVSSDAGHDGRAHPDAGMAGASRFGFDPQARADYGYGAVVKLHPVALDMTEAYYGSPPDVIYGGGASNGGRHAMVAAARMPQAFDGLLIGYPGFNLPRAAVQHALDVQTLTELTGDIRTAFSTDDMTVLQSGILAACDGLDGLEDGFVQDTAACQGAFDITALQCTGGQNSDCLSAAQVTALQTIQAGPKDADGVQLYAPWAWDPGMASTNYRLWKLESNVPPWGNYPRIVVLGAPSLAQVFTTPPTRIDGANDALLQYLLDFDVAEDSARITATDETFTESAMEFMTPPGADDPHLEETRAAGTKLMIFHGVADPVFSVLDTVNWYETLDANTGGNAAEFARLFVVPGMPHGASGPTTDEVDFFTPLVDWVENGTEPDHIVAGVTEGNAEGRAALGDVTRKLCPWPMVAQYLGSEPADAASFICL</sequence>
<dbReference type="Proteomes" id="UP000199302">
    <property type="component" value="Unassembled WGS sequence"/>
</dbReference>
<dbReference type="InterPro" id="IPR029058">
    <property type="entry name" value="AB_hydrolase_fold"/>
</dbReference>
<evidence type="ECO:0000256" key="8">
    <source>
        <dbReference type="SAM" id="SignalP"/>
    </source>
</evidence>
<feature type="chain" id="PRO_5011601727" evidence="8">
    <location>
        <begin position="23"/>
        <end position="558"/>
    </location>
</feature>
<dbReference type="GO" id="GO:0052689">
    <property type="term" value="F:carboxylic ester hydrolase activity"/>
    <property type="evidence" value="ECO:0007669"/>
    <property type="project" value="UniProtKB-KW"/>
</dbReference>
<evidence type="ECO:0000256" key="2">
    <source>
        <dbReference type="ARBA" id="ARBA00022487"/>
    </source>
</evidence>
<keyword evidence="10" id="KW-1185">Reference proteome</keyword>
<dbReference type="SUPFAM" id="SSF53474">
    <property type="entry name" value="alpha/beta-Hydrolases"/>
    <property type="match status" value="1"/>
</dbReference>
<comment type="similarity">
    <text evidence="1">Belongs to the tannase family.</text>
</comment>
<evidence type="ECO:0000256" key="3">
    <source>
        <dbReference type="ARBA" id="ARBA00022723"/>
    </source>
</evidence>
<dbReference type="GO" id="GO:0046872">
    <property type="term" value="F:metal ion binding"/>
    <property type="evidence" value="ECO:0007669"/>
    <property type="project" value="UniProtKB-KW"/>
</dbReference>
<keyword evidence="3" id="KW-0479">Metal-binding</keyword>
<accession>A0A1I6E613</accession>
<gene>
    <name evidence="9" type="ORF">SAMN04515673_107178</name>
</gene>
<dbReference type="InterPro" id="IPR011118">
    <property type="entry name" value="Tannase/feruloyl_esterase"/>
</dbReference>
<keyword evidence="5" id="KW-0378">Hydrolase</keyword>
<evidence type="ECO:0000256" key="5">
    <source>
        <dbReference type="ARBA" id="ARBA00022801"/>
    </source>
</evidence>
<evidence type="ECO:0000313" key="9">
    <source>
        <dbReference type="EMBL" id="SFR13175.1"/>
    </source>
</evidence>
<name>A0A1I6E613_9RHOB</name>
<evidence type="ECO:0000256" key="6">
    <source>
        <dbReference type="ARBA" id="ARBA00022837"/>
    </source>
</evidence>
<evidence type="ECO:0000313" key="10">
    <source>
        <dbReference type="Proteomes" id="UP000199302"/>
    </source>
</evidence>